<keyword evidence="3 6" id="KW-0489">Methyltransferase</keyword>
<dbReference type="STRING" id="1679444.PYTT_0954"/>
<evidence type="ECO:0000256" key="6">
    <source>
        <dbReference type="HAMAP-Rule" id="MF_01007"/>
    </source>
</evidence>
<comment type="subcellular location">
    <subcellularLocation>
        <location evidence="6">Cytoplasm</location>
    </subcellularLocation>
</comment>
<keyword evidence="4 6" id="KW-0808">Transferase</keyword>
<dbReference type="EMBL" id="LT629973">
    <property type="protein sequence ID" value="SEH81597.1"/>
    <property type="molecule type" value="Genomic_DNA"/>
</dbReference>
<dbReference type="SUPFAM" id="SSF53335">
    <property type="entry name" value="S-adenosyl-L-methionine-dependent methyltransferases"/>
    <property type="match status" value="1"/>
</dbReference>
<evidence type="ECO:0000256" key="2">
    <source>
        <dbReference type="ARBA" id="ARBA00022552"/>
    </source>
</evidence>
<evidence type="ECO:0000313" key="9">
    <source>
        <dbReference type="Proteomes" id="UP000176204"/>
    </source>
</evidence>
<evidence type="ECO:0000313" key="8">
    <source>
        <dbReference type="EMBL" id="SEH81597.1"/>
    </source>
</evidence>
<organism evidence="8 9">
    <name type="scientific">Akkermansia glycaniphila</name>
    <dbReference type="NCBI Taxonomy" id="1679444"/>
    <lineage>
        <taxon>Bacteria</taxon>
        <taxon>Pseudomonadati</taxon>
        <taxon>Verrucomicrobiota</taxon>
        <taxon>Verrucomicrobiia</taxon>
        <taxon>Verrucomicrobiales</taxon>
        <taxon>Akkermansiaceae</taxon>
        <taxon>Akkermansia</taxon>
    </lineage>
</organism>
<dbReference type="Pfam" id="PF01795">
    <property type="entry name" value="Methyltransf_5"/>
    <property type="match status" value="1"/>
</dbReference>
<dbReference type="FunFam" id="1.10.150.170:FF:000003">
    <property type="entry name" value="Ribosomal RNA small subunit methyltransferase H"/>
    <property type="match status" value="1"/>
</dbReference>
<dbReference type="Proteomes" id="UP000176204">
    <property type="component" value="Chromosome I"/>
</dbReference>
<protein>
    <recommendedName>
        <fullName evidence="6">Ribosomal RNA small subunit methyltransferase H</fullName>
        <ecNumber evidence="6">2.1.1.199</ecNumber>
    </recommendedName>
    <alternativeName>
        <fullName evidence="6">16S rRNA m(4)C1402 methyltransferase</fullName>
    </alternativeName>
    <alternativeName>
        <fullName evidence="6">rRNA (cytosine-N(4)-)-methyltransferase RsmH</fullName>
    </alternativeName>
</protein>
<dbReference type="AlphaFoldDB" id="A0A1H6L0M6"/>
<comment type="similarity">
    <text evidence="1 6">Belongs to the methyltransferase superfamily. RsmH family.</text>
</comment>
<evidence type="ECO:0000256" key="5">
    <source>
        <dbReference type="ARBA" id="ARBA00022691"/>
    </source>
</evidence>
<comment type="function">
    <text evidence="6">Specifically methylates the N4 position of cytidine in position 1402 (C1402) of 16S rRNA.</text>
</comment>
<evidence type="ECO:0000256" key="1">
    <source>
        <dbReference type="ARBA" id="ARBA00010396"/>
    </source>
</evidence>
<gene>
    <name evidence="6" type="primary">rsmH</name>
    <name evidence="8" type="ORF">PYTT_0954</name>
</gene>
<feature type="binding site" evidence="6">
    <location>
        <position position="314"/>
    </location>
    <ligand>
        <name>S-adenosyl-L-methionine</name>
        <dbReference type="ChEBI" id="CHEBI:59789"/>
    </ligand>
</feature>
<dbReference type="NCBIfam" id="TIGR00006">
    <property type="entry name" value="16S rRNA (cytosine(1402)-N(4))-methyltransferase RsmH"/>
    <property type="match status" value="1"/>
</dbReference>
<feature type="region of interest" description="Disordered" evidence="7">
    <location>
        <begin position="1"/>
        <end position="28"/>
    </location>
</feature>
<keyword evidence="2 6" id="KW-0698">rRNA processing</keyword>
<dbReference type="InterPro" id="IPR002903">
    <property type="entry name" value="RsmH"/>
</dbReference>
<comment type="catalytic activity">
    <reaction evidence="6">
        <text>cytidine(1402) in 16S rRNA + S-adenosyl-L-methionine = N(4)-methylcytidine(1402) in 16S rRNA + S-adenosyl-L-homocysteine + H(+)</text>
        <dbReference type="Rhea" id="RHEA:42928"/>
        <dbReference type="Rhea" id="RHEA-COMP:10286"/>
        <dbReference type="Rhea" id="RHEA-COMP:10287"/>
        <dbReference type="ChEBI" id="CHEBI:15378"/>
        <dbReference type="ChEBI" id="CHEBI:57856"/>
        <dbReference type="ChEBI" id="CHEBI:59789"/>
        <dbReference type="ChEBI" id="CHEBI:74506"/>
        <dbReference type="ChEBI" id="CHEBI:82748"/>
        <dbReference type="EC" id="2.1.1.199"/>
    </reaction>
</comment>
<reference evidence="9" key="1">
    <citation type="submission" date="2016-09" db="EMBL/GenBank/DDBJ databases">
        <authorList>
            <person name="Koehorst J."/>
        </authorList>
    </citation>
    <scope>NUCLEOTIDE SEQUENCE [LARGE SCALE GENOMIC DNA]</scope>
</reference>
<dbReference type="PANTHER" id="PTHR11265:SF0">
    <property type="entry name" value="12S RRNA N4-METHYLCYTIDINE METHYLTRANSFERASE"/>
    <property type="match status" value="1"/>
</dbReference>
<proteinExistence type="inferred from homology"/>
<feature type="binding site" evidence="6">
    <location>
        <position position="259"/>
    </location>
    <ligand>
        <name>S-adenosyl-L-methionine</name>
        <dbReference type="ChEBI" id="CHEBI:59789"/>
    </ligand>
</feature>
<dbReference type="HAMAP" id="MF_01007">
    <property type="entry name" value="16SrRNA_methyltr_H"/>
    <property type="match status" value="1"/>
</dbReference>
<keyword evidence="9" id="KW-1185">Reference proteome</keyword>
<dbReference type="EC" id="2.1.1.199" evidence="6"/>
<dbReference type="KEGG" id="agl:PYTT_0954"/>
<dbReference type="Gene3D" id="3.40.50.150">
    <property type="entry name" value="Vaccinia Virus protein VP39"/>
    <property type="match status" value="1"/>
</dbReference>
<keyword evidence="5 6" id="KW-0949">S-adenosyl-L-methionine</keyword>
<dbReference type="GO" id="GO:0070475">
    <property type="term" value="P:rRNA base methylation"/>
    <property type="evidence" value="ECO:0007669"/>
    <property type="project" value="UniProtKB-UniRule"/>
</dbReference>
<sequence length="517" mass="55956">MRSPSAGPSGLPGRGEVPDEGGSLQGSAWVGEEAPPGMCYEVWLWLDDAVDAEVLEDWKARKAALSTEMRDAGIRGSRKKLGDLENELAQCFESCVAGVLRRSVGCCALRTRAGDMARGFEAVPGAVVYGWDVEPNFVRIWLELSGECGVDSLIDGWKEALPDVAWSPVCHVRGLSGRDCAAALRRLSAAMMEAGVANGSGTVSAAEAGPEFRHVTVLLEESVDALLPAEGKVIVDATLGGGGHSELLLERGATVWGIDQDPSARRAACERLARFGSRFRVLAGNFRNAGAMLREQGVEAVDGVLADIGISSHQVDTPERGFSFREDGPLDMRMNPESARSAAVLVNEASEAQIADWLWKYGEERASRSIARAIVKARESAPIETTRQLASIIEGVLPRHGKQHPATRSFQALRIAVNDELGALECLLESGVSLLKAGGRMAVISFHSLEDRAIKQFFDKVSRPEVDRPEWPEPRPNPEYCARLVNRKPILPSEAELARNPRARSAKLRVIEKVSPR</sequence>
<dbReference type="GO" id="GO:0071424">
    <property type="term" value="F:rRNA (cytosine-N4-)-methyltransferase activity"/>
    <property type="evidence" value="ECO:0007669"/>
    <property type="project" value="UniProtKB-UniRule"/>
</dbReference>
<dbReference type="InterPro" id="IPR029063">
    <property type="entry name" value="SAM-dependent_MTases_sf"/>
</dbReference>
<name>A0A1H6L0M6_9BACT</name>
<feature type="binding site" evidence="6">
    <location>
        <begin position="242"/>
        <end position="244"/>
    </location>
    <ligand>
        <name>S-adenosyl-L-methionine</name>
        <dbReference type="ChEBI" id="CHEBI:59789"/>
    </ligand>
</feature>
<dbReference type="PANTHER" id="PTHR11265">
    <property type="entry name" value="S-ADENOSYL-METHYLTRANSFERASE MRAW"/>
    <property type="match status" value="1"/>
</dbReference>
<dbReference type="GO" id="GO:0005737">
    <property type="term" value="C:cytoplasm"/>
    <property type="evidence" value="ECO:0007669"/>
    <property type="project" value="UniProtKB-SubCell"/>
</dbReference>
<evidence type="ECO:0000256" key="7">
    <source>
        <dbReference type="SAM" id="MobiDB-lite"/>
    </source>
</evidence>
<keyword evidence="6" id="KW-0963">Cytoplasm</keyword>
<evidence type="ECO:0000256" key="4">
    <source>
        <dbReference type="ARBA" id="ARBA00022679"/>
    </source>
</evidence>
<feature type="binding site" evidence="6">
    <location>
        <position position="307"/>
    </location>
    <ligand>
        <name>S-adenosyl-L-methionine</name>
        <dbReference type="ChEBI" id="CHEBI:59789"/>
    </ligand>
</feature>
<feature type="binding site" evidence="6">
    <location>
        <position position="286"/>
    </location>
    <ligand>
        <name>S-adenosyl-L-methionine</name>
        <dbReference type="ChEBI" id="CHEBI:59789"/>
    </ligand>
</feature>
<evidence type="ECO:0000256" key="3">
    <source>
        <dbReference type="ARBA" id="ARBA00022603"/>
    </source>
</evidence>
<accession>A0A1H6L0M6</accession>
<dbReference type="InterPro" id="IPR023397">
    <property type="entry name" value="SAM-dep_MeTrfase_MraW_recog"/>
</dbReference>
<dbReference type="Gene3D" id="1.10.150.170">
    <property type="entry name" value="Putative methyltransferase TM0872, insert domain"/>
    <property type="match status" value="1"/>
</dbReference>
<dbReference type="SUPFAM" id="SSF81799">
    <property type="entry name" value="Putative methyltransferase TM0872, insert domain"/>
    <property type="match status" value="1"/>
</dbReference>